<dbReference type="OrthoDB" id="7677333at2759"/>
<evidence type="ECO:0000256" key="1">
    <source>
        <dbReference type="SAM" id="SignalP"/>
    </source>
</evidence>
<keyword evidence="1" id="KW-0732">Signal</keyword>
<dbReference type="PANTHER" id="PTHR39951">
    <property type="entry name" value="FI22632P1"/>
    <property type="match status" value="1"/>
</dbReference>
<organism evidence="2 3">
    <name type="scientific">Clunio marinus</name>
    <dbReference type="NCBI Taxonomy" id="568069"/>
    <lineage>
        <taxon>Eukaryota</taxon>
        <taxon>Metazoa</taxon>
        <taxon>Ecdysozoa</taxon>
        <taxon>Arthropoda</taxon>
        <taxon>Hexapoda</taxon>
        <taxon>Insecta</taxon>
        <taxon>Pterygota</taxon>
        <taxon>Neoptera</taxon>
        <taxon>Endopterygota</taxon>
        <taxon>Diptera</taxon>
        <taxon>Nematocera</taxon>
        <taxon>Chironomoidea</taxon>
        <taxon>Chironomidae</taxon>
        <taxon>Clunio</taxon>
    </lineage>
</organism>
<protein>
    <submittedName>
        <fullName evidence="2">CLUMA_CG016161, isoform A</fullName>
    </submittedName>
</protein>
<proteinExistence type="predicted"/>
<keyword evidence="3" id="KW-1185">Reference proteome</keyword>
<dbReference type="STRING" id="568069.A0A1J1ITC1"/>
<dbReference type="Proteomes" id="UP000183832">
    <property type="component" value="Unassembled WGS sequence"/>
</dbReference>
<sequence>MVSCKNVFLTLTLVVIASNQCECGVYSLIRDLLQWNVAGIPIIHKTVKWDFDPEVSQKRREQFFELHGYRAGKYLERIGLGIDGKQRERAYQHAIRDQGKLQGLSILQP</sequence>
<dbReference type="AlphaFoldDB" id="A0A1J1ITC1"/>
<evidence type="ECO:0000313" key="2">
    <source>
        <dbReference type="EMBL" id="CRL03485.1"/>
    </source>
</evidence>
<name>A0A1J1ITC1_9DIPT</name>
<accession>A0A1J1ITC1</accession>
<evidence type="ECO:0000313" key="3">
    <source>
        <dbReference type="Proteomes" id="UP000183832"/>
    </source>
</evidence>
<feature type="chain" id="PRO_5012385070" evidence="1">
    <location>
        <begin position="24"/>
        <end position="109"/>
    </location>
</feature>
<gene>
    <name evidence="2" type="ORF">CLUMA_CG016161</name>
</gene>
<dbReference type="PANTHER" id="PTHR39951:SF2">
    <property type="entry name" value="IP05660P"/>
    <property type="match status" value="1"/>
</dbReference>
<dbReference type="EMBL" id="CVRI01000059">
    <property type="protein sequence ID" value="CRL03485.1"/>
    <property type="molecule type" value="Genomic_DNA"/>
</dbReference>
<reference evidence="2 3" key="1">
    <citation type="submission" date="2015-04" db="EMBL/GenBank/DDBJ databases">
        <authorList>
            <person name="Syromyatnikov M.Y."/>
            <person name="Popov V.N."/>
        </authorList>
    </citation>
    <scope>NUCLEOTIDE SEQUENCE [LARGE SCALE GENOMIC DNA]</scope>
</reference>
<feature type="signal peptide" evidence="1">
    <location>
        <begin position="1"/>
        <end position="23"/>
    </location>
</feature>